<organism evidence="1 2">
    <name type="scientific">Diphasiastrum complanatum</name>
    <name type="common">Issler's clubmoss</name>
    <name type="synonym">Lycopodium complanatum</name>
    <dbReference type="NCBI Taxonomy" id="34168"/>
    <lineage>
        <taxon>Eukaryota</taxon>
        <taxon>Viridiplantae</taxon>
        <taxon>Streptophyta</taxon>
        <taxon>Embryophyta</taxon>
        <taxon>Tracheophyta</taxon>
        <taxon>Lycopodiopsida</taxon>
        <taxon>Lycopodiales</taxon>
        <taxon>Lycopodiaceae</taxon>
        <taxon>Lycopodioideae</taxon>
        <taxon>Diphasiastrum</taxon>
    </lineage>
</organism>
<name>A0ACC2EAN0_DIPCM</name>
<comment type="caution">
    <text evidence="1">The sequence shown here is derived from an EMBL/GenBank/DDBJ whole genome shotgun (WGS) entry which is preliminary data.</text>
</comment>
<gene>
    <name evidence="1" type="ORF">O6H91_03G114900</name>
</gene>
<evidence type="ECO:0000313" key="2">
    <source>
        <dbReference type="Proteomes" id="UP001162992"/>
    </source>
</evidence>
<reference evidence="2" key="1">
    <citation type="journal article" date="2024" name="Proc. Natl. Acad. Sci. U.S.A.">
        <title>Extraordinary preservation of gene collinearity over three hundred million years revealed in homosporous lycophytes.</title>
        <authorList>
            <person name="Li C."/>
            <person name="Wickell D."/>
            <person name="Kuo L.Y."/>
            <person name="Chen X."/>
            <person name="Nie B."/>
            <person name="Liao X."/>
            <person name="Peng D."/>
            <person name="Ji J."/>
            <person name="Jenkins J."/>
            <person name="Williams M."/>
            <person name="Shu S."/>
            <person name="Plott C."/>
            <person name="Barry K."/>
            <person name="Rajasekar S."/>
            <person name="Grimwood J."/>
            <person name="Han X."/>
            <person name="Sun S."/>
            <person name="Hou Z."/>
            <person name="He W."/>
            <person name="Dai G."/>
            <person name="Sun C."/>
            <person name="Schmutz J."/>
            <person name="Leebens-Mack J.H."/>
            <person name="Li F.W."/>
            <person name="Wang L."/>
        </authorList>
    </citation>
    <scope>NUCLEOTIDE SEQUENCE [LARGE SCALE GENOMIC DNA]</scope>
    <source>
        <strain evidence="2">cv. PW_Plant_1</strain>
    </source>
</reference>
<sequence>MVPKRKTIGRLISIIKQQPQFDEDEGDLNPPLLETRIRSLTSSYWELTPQRKQDNILSCVSFASKKSKNFVTILVGEDRQIFKIDPHILDNTIIQYVLEKTRSISDEESDTDEFETAVTKGRRSGAARTASVISLNCDAILFEHILWLLNNNDPSLHQLNLDELMEFYS</sequence>
<accession>A0ACC2EAN0</accession>
<proteinExistence type="predicted"/>
<keyword evidence="2" id="KW-1185">Reference proteome</keyword>
<protein>
    <submittedName>
        <fullName evidence="1">Uncharacterized protein</fullName>
    </submittedName>
</protein>
<evidence type="ECO:0000313" key="1">
    <source>
        <dbReference type="EMBL" id="KAJ7563551.1"/>
    </source>
</evidence>
<dbReference type="Proteomes" id="UP001162992">
    <property type="component" value="Chromosome 3"/>
</dbReference>
<dbReference type="EMBL" id="CM055094">
    <property type="protein sequence ID" value="KAJ7563551.1"/>
    <property type="molecule type" value="Genomic_DNA"/>
</dbReference>